<dbReference type="AlphaFoldDB" id="A0AAW0PBB8"/>
<comment type="caution">
    <text evidence="1">The sequence shown here is derived from an EMBL/GenBank/DDBJ whole genome shotgun (WGS) entry which is preliminary data.</text>
</comment>
<keyword evidence="2" id="KW-1185">Reference proteome</keyword>
<sequence>MQALREKASAQVLPNGAYGYFLAKPHDIERKDYTPFCGRQVIEGLHTAMNSLAGAWWGLLDTNQIDLLEVIEDLEKRQTDECPNPGAAVICTDEDSENYLFSLVTSHAQFYKVSFSIFGFRLHPMDIKLERPFREMSDLLDYARNVEKITFVNRPFQTLKELCGDVLIRHKLENNPKIPPLIKTYVNKKADKKHMGVRKTKFIDRSRSSFPWVRFRVRRP</sequence>
<protein>
    <submittedName>
        <fullName evidence="1">Uncharacterized protein</fullName>
    </submittedName>
</protein>
<name>A0AAW0PBB8_9GOBI</name>
<gene>
    <name evidence="1" type="ORF">WMY93_011370</name>
</gene>
<reference evidence="2" key="1">
    <citation type="submission" date="2024-04" db="EMBL/GenBank/DDBJ databases">
        <title>Salinicola lusitanus LLJ914,a marine bacterium isolated from the Okinawa Trough.</title>
        <authorList>
            <person name="Li J."/>
        </authorList>
    </citation>
    <scope>NUCLEOTIDE SEQUENCE [LARGE SCALE GENOMIC DNA]</scope>
</reference>
<organism evidence="1 2">
    <name type="scientific">Mugilogobius chulae</name>
    <name type="common">yellowstripe goby</name>
    <dbReference type="NCBI Taxonomy" id="88201"/>
    <lineage>
        <taxon>Eukaryota</taxon>
        <taxon>Metazoa</taxon>
        <taxon>Chordata</taxon>
        <taxon>Craniata</taxon>
        <taxon>Vertebrata</taxon>
        <taxon>Euteleostomi</taxon>
        <taxon>Actinopterygii</taxon>
        <taxon>Neopterygii</taxon>
        <taxon>Teleostei</taxon>
        <taxon>Neoteleostei</taxon>
        <taxon>Acanthomorphata</taxon>
        <taxon>Gobiaria</taxon>
        <taxon>Gobiiformes</taxon>
        <taxon>Gobioidei</taxon>
        <taxon>Gobiidae</taxon>
        <taxon>Gobionellinae</taxon>
        <taxon>Mugilogobius</taxon>
    </lineage>
</organism>
<dbReference type="Proteomes" id="UP001460270">
    <property type="component" value="Unassembled WGS sequence"/>
</dbReference>
<evidence type="ECO:0000313" key="2">
    <source>
        <dbReference type="Proteomes" id="UP001460270"/>
    </source>
</evidence>
<dbReference type="EMBL" id="JBBPFD010000008">
    <property type="protein sequence ID" value="KAK7915609.1"/>
    <property type="molecule type" value="Genomic_DNA"/>
</dbReference>
<proteinExistence type="predicted"/>
<accession>A0AAW0PBB8</accession>
<evidence type="ECO:0000313" key="1">
    <source>
        <dbReference type="EMBL" id="KAK7915609.1"/>
    </source>
</evidence>